<feature type="domain" description="STAS" evidence="2">
    <location>
        <begin position="25"/>
        <end position="111"/>
    </location>
</feature>
<comment type="similarity">
    <text evidence="1">Belongs to the anti-sigma-factor antagonist family.</text>
</comment>
<evidence type="ECO:0000313" key="3">
    <source>
        <dbReference type="EMBL" id="VAX27014.1"/>
    </source>
</evidence>
<evidence type="ECO:0000259" key="2">
    <source>
        <dbReference type="PROSITE" id="PS50801"/>
    </source>
</evidence>
<accession>A0A3B1CSX0</accession>
<reference evidence="3" key="1">
    <citation type="submission" date="2018-06" db="EMBL/GenBank/DDBJ databases">
        <authorList>
            <person name="Zhirakovskaya E."/>
        </authorList>
    </citation>
    <scope>NUCLEOTIDE SEQUENCE</scope>
</reference>
<dbReference type="CDD" id="cd07043">
    <property type="entry name" value="STAS_anti-anti-sigma_factors"/>
    <property type="match status" value="1"/>
</dbReference>
<dbReference type="GO" id="GO:0043856">
    <property type="term" value="F:anti-sigma factor antagonist activity"/>
    <property type="evidence" value="ECO:0007669"/>
    <property type="project" value="InterPro"/>
</dbReference>
<dbReference type="InterPro" id="IPR003658">
    <property type="entry name" value="Anti-sigma_ant"/>
</dbReference>
<proteinExistence type="inferred from homology"/>
<dbReference type="PROSITE" id="PS50801">
    <property type="entry name" value="STAS"/>
    <property type="match status" value="1"/>
</dbReference>
<dbReference type="InterPro" id="IPR002645">
    <property type="entry name" value="STAS_dom"/>
</dbReference>
<dbReference type="EMBL" id="UOGD01000364">
    <property type="protein sequence ID" value="VAX27014.1"/>
    <property type="molecule type" value="Genomic_DNA"/>
</dbReference>
<dbReference type="PANTHER" id="PTHR33495">
    <property type="entry name" value="ANTI-SIGMA FACTOR ANTAGONIST TM_1081-RELATED-RELATED"/>
    <property type="match status" value="1"/>
</dbReference>
<organism evidence="3">
    <name type="scientific">hydrothermal vent metagenome</name>
    <dbReference type="NCBI Taxonomy" id="652676"/>
    <lineage>
        <taxon>unclassified sequences</taxon>
        <taxon>metagenomes</taxon>
        <taxon>ecological metagenomes</taxon>
    </lineage>
</organism>
<dbReference type="Pfam" id="PF01740">
    <property type="entry name" value="STAS"/>
    <property type="match status" value="1"/>
</dbReference>
<sequence>MKIKTSEKYDAVVITLKGNVMGGPDTQEFQDLLHKLLEENKKNIIVDLGGVKFMNSTGLGMLISGYTSVKNGGGTLVLANATEKINSLLVITKLITIFDNYNSVDEAAESFSK</sequence>
<dbReference type="SUPFAM" id="SSF52091">
    <property type="entry name" value="SpoIIaa-like"/>
    <property type="match status" value="1"/>
</dbReference>
<protein>
    <submittedName>
        <fullName evidence="3">Anti-sigma B factor antagonist RsbV</fullName>
    </submittedName>
</protein>
<dbReference type="Gene3D" id="3.30.750.24">
    <property type="entry name" value="STAS domain"/>
    <property type="match status" value="1"/>
</dbReference>
<name>A0A3B1CSX0_9ZZZZ</name>
<dbReference type="InterPro" id="IPR036513">
    <property type="entry name" value="STAS_dom_sf"/>
</dbReference>
<evidence type="ECO:0000256" key="1">
    <source>
        <dbReference type="ARBA" id="ARBA00009013"/>
    </source>
</evidence>
<gene>
    <name evidence="3" type="ORF">MNBD_IGNAVI01-22</name>
</gene>
<dbReference type="AlphaFoldDB" id="A0A3B1CSX0"/>
<dbReference type="NCBIfam" id="TIGR00377">
    <property type="entry name" value="ant_ant_sig"/>
    <property type="match status" value="1"/>
</dbReference>